<dbReference type="Proteomes" id="UP001595751">
    <property type="component" value="Unassembled WGS sequence"/>
</dbReference>
<feature type="transmembrane region" description="Helical" evidence="1">
    <location>
        <begin position="12"/>
        <end position="34"/>
    </location>
</feature>
<protein>
    <recommendedName>
        <fullName evidence="4">Secreted protein</fullName>
    </recommendedName>
</protein>
<dbReference type="EMBL" id="JBHRZN010000001">
    <property type="protein sequence ID" value="MFC3849161.1"/>
    <property type="molecule type" value="Genomic_DNA"/>
</dbReference>
<name>A0ABV7ZLX8_9CORY</name>
<sequence length="379" mass="40801">MPAEGEKPWWSFMVRLAMVLVSVGLLVIGGVHFLNAMFANGDGGKTLAKLERQASAELPGVDVRFRESTEKPRIIKLEAAANVGSVDEVMSIHRGAVALAATAGDADWKFGSEITVHMARPGDQLGLTFGDRTDPGELKGILEDERAWVFDQIALGERPHPVRFTGPSCRRADMRCFTDRATAAAGIEEAGYRTPISRETITGGHIAIEIPVHDAPLLEREAEVRGDPAFGADLRRNTTVVVEVSGQRDRAAAADAVRWSVPVVGKMTAIGFEDDGRQRPLRVKPDLSTGYDGTVVIELRAENTGTSPDDHDRVADRVEAMLRELVAAGSDAPSAGKGIHVTIREEYGSGPTRVVVGGCSDEPAVSDQEARLRAEFEKC</sequence>
<keyword evidence="3" id="KW-1185">Reference proteome</keyword>
<proteinExistence type="predicted"/>
<reference evidence="3" key="1">
    <citation type="journal article" date="2019" name="Int. J. Syst. Evol. Microbiol.">
        <title>The Global Catalogue of Microorganisms (GCM) 10K type strain sequencing project: providing services to taxonomists for standard genome sequencing and annotation.</title>
        <authorList>
            <consortium name="The Broad Institute Genomics Platform"/>
            <consortium name="The Broad Institute Genome Sequencing Center for Infectious Disease"/>
            <person name="Wu L."/>
            <person name="Ma J."/>
        </authorList>
    </citation>
    <scope>NUCLEOTIDE SEQUENCE [LARGE SCALE GENOMIC DNA]</scope>
    <source>
        <strain evidence="3">CCUG 53252</strain>
    </source>
</reference>
<comment type="caution">
    <text evidence="2">The sequence shown here is derived from an EMBL/GenBank/DDBJ whole genome shotgun (WGS) entry which is preliminary data.</text>
</comment>
<gene>
    <name evidence="2" type="ORF">ACFORJ_03120</name>
</gene>
<organism evidence="2 3">
    <name type="scientific">Corynebacterium hansenii</name>
    <dbReference type="NCBI Taxonomy" id="394964"/>
    <lineage>
        <taxon>Bacteria</taxon>
        <taxon>Bacillati</taxon>
        <taxon>Actinomycetota</taxon>
        <taxon>Actinomycetes</taxon>
        <taxon>Mycobacteriales</taxon>
        <taxon>Corynebacteriaceae</taxon>
        <taxon>Corynebacterium</taxon>
    </lineage>
</organism>
<evidence type="ECO:0000313" key="3">
    <source>
        <dbReference type="Proteomes" id="UP001595751"/>
    </source>
</evidence>
<dbReference type="RefSeq" id="WP_290291171.1">
    <property type="nucleotide sequence ID" value="NZ_CP047211.1"/>
</dbReference>
<keyword evidence="1" id="KW-0472">Membrane</keyword>
<accession>A0ABV7ZLX8</accession>
<keyword evidence="1" id="KW-0812">Transmembrane</keyword>
<evidence type="ECO:0008006" key="4">
    <source>
        <dbReference type="Google" id="ProtNLM"/>
    </source>
</evidence>
<keyword evidence="1" id="KW-1133">Transmembrane helix</keyword>
<evidence type="ECO:0000313" key="2">
    <source>
        <dbReference type="EMBL" id="MFC3849161.1"/>
    </source>
</evidence>
<evidence type="ECO:0000256" key="1">
    <source>
        <dbReference type="SAM" id="Phobius"/>
    </source>
</evidence>